<feature type="transmembrane region" description="Helical" evidence="2">
    <location>
        <begin position="31"/>
        <end position="49"/>
    </location>
</feature>
<sequence length="72" mass="8363">MPFDPTASIEHEHVPLFEDPYLQMAYDSLKFLFAVSPLLALFVVIYNGFETKEEEEQRRNKKEDFTLAGHGD</sequence>
<protein>
    <submittedName>
        <fullName evidence="3">Uncharacterized protein</fullName>
    </submittedName>
</protein>
<evidence type="ECO:0000313" key="4">
    <source>
        <dbReference type="Proteomes" id="UP001165065"/>
    </source>
</evidence>
<accession>A0A9W7L5A1</accession>
<keyword evidence="2" id="KW-0472">Membrane</keyword>
<evidence type="ECO:0000256" key="2">
    <source>
        <dbReference type="SAM" id="Phobius"/>
    </source>
</evidence>
<comment type="caution">
    <text evidence="3">The sequence shown here is derived from an EMBL/GenBank/DDBJ whole genome shotgun (WGS) entry which is preliminary data.</text>
</comment>
<gene>
    <name evidence="3" type="ORF">TrCOL_g790</name>
</gene>
<keyword evidence="2" id="KW-1133">Transmembrane helix</keyword>
<evidence type="ECO:0000313" key="3">
    <source>
        <dbReference type="EMBL" id="GMI33384.1"/>
    </source>
</evidence>
<name>A0A9W7L5A1_9STRA</name>
<feature type="compositionally biased region" description="Basic and acidic residues" evidence="1">
    <location>
        <begin position="55"/>
        <end position="72"/>
    </location>
</feature>
<dbReference type="Proteomes" id="UP001165065">
    <property type="component" value="Unassembled WGS sequence"/>
</dbReference>
<keyword evidence="4" id="KW-1185">Reference proteome</keyword>
<feature type="region of interest" description="Disordered" evidence="1">
    <location>
        <begin position="53"/>
        <end position="72"/>
    </location>
</feature>
<dbReference type="AlphaFoldDB" id="A0A9W7L5A1"/>
<reference evidence="4" key="1">
    <citation type="journal article" date="2023" name="Commun. Biol.">
        <title>Genome analysis of Parmales, the sister group of diatoms, reveals the evolutionary specialization of diatoms from phago-mixotrophs to photoautotrophs.</title>
        <authorList>
            <person name="Ban H."/>
            <person name="Sato S."/>
            <person name="Yoshikawa S."/>
            <person name="Yamada K."/>
            <person name="Nakamura Y."/>
            <person name="Ichinomiya M."/>
            <person name="Sato N."/>
            <person name="Blanc-Mathieu R."/>
            <person name="Endo H."/>
            <person name="Kuwata A."/>
            <person name="Ogata H."/>
        </authorList>
    </citation>
    <scope>NUCLEOTIDE SEQUENCE [LARGE SCALE GENOMIC DNA]</scope>
</reference>
<keyword evidence="2" id="KW-0812">Transmembrane</keyword>
<evidence type="ECO:0000256" key="1">
    <source>
        <dbReference type="SAM" id="MobiDB-lite"/>
    </source>
</evidence>
<proteinExistence type="predicted"/>
<dbReference type="EMBL" id="BRYA01000030">
    <property type="protein sequence ID" value="GMI33384.1"/>
    <property type="molecule type" value="Genomic_DNA"/>
</dbReference>
<dbReference type="OrthoDB" id="10306729at2759"/>
<organism evidence="3 4">
    <name type="scientific">Triparma columacea</name>
    <dbReference type="NCBI Taxonomy" id="722753"/>
    <lineage>
        <taxon>Eukaryota</taxon>
        <taxon>Sar</taxon>
        <taxon>Stramenopiles</taxon>
        <taxon>Ochrophyta</taxon>
        <taxon>Bolidophyceae</taxon>
        <taxon>Parmales</taxon>
        <taxon>Triparmaceae</taxon>
        <taxon>Triparma</taxon>
    </lineage>
</organism>